<evidence type="ECO:0000256" key="3">
    <source>
        <dbReference type="ARBA" id="ARBA00022729"/>
    </source>
</evidence>
<name>A0AAE9A1L6_CAEBR</name>
<reference evidence="12 13" key="1">
    <citation type="submission" date="2022-02" db="EMBL/GenBank/DDBJ databases">
        <title>Chromosome-level reference genomes for two strains of Caenorhabditis briggsae: an improved platform for comparative genomics.</title>
        <authorList>
            <person name="Stevens L."/>
            <person name="Andersen E.C."/>
        </authorList>
    </citation>
    <scope>NUCLEOTIDE SEQUENCE [LARGE SCALE GENOMIC DNA]</scope>
    <source>
        <strain evidence="12">QX1410_ONT</strain>
        <tissue evidence="12">Whole-organism</tissue>
    </source>
</reference>
<dbReference type="Pfam" id="PF22902">
    <property type="entry name" value="NOMO1-like_9th"/>
    <property type="match status" value="1"/>
</dbReference>
<evidence type="ECO:0000256" key="4">
    <source>
        <dbReference type="ARBA" id="ARBA00022824"/>
    </source>
</evidence>
<protein>
    <submittedName>
        <fullName evidence="12">Uncharacterized protein</fullName>
    </submittedName>
</protein>
<feature type="domain" description="NOMO-like ninth beta-sandwich" evidence="9">
    <location>
        <begin position="1020"/>
        <end position="1090"/>
    </location>
</feature>
<evidence type="ECO:0000313" key="12">
    <source>
        <dbReference type="EMBL" id="ULT87739.1"/>
    </source>
</evidence>
<dbReference type="EMBL" id="CP090895">
    <property type="protein sequence ID" value="ULT87739.1"/>
    <property type="molecule type" value="Genomic_DNA"/>
</dbReference>
<dbReference type="InterPro" id="IPR055075">
    <property type="entry name" value="NOMO-like_N"/>
</dbReference>
<dbReference type="Pfam" id="PF22898">
    <property type="entry name" value="NOMO1-like_1st"/>
    <property type="match status" value="1"/>
</dbReference>
<evidence type="ECO:0000259" key="9">
    <source>
        <dbReference type="Pfam" id="PF22902"/>
    </source>
</evidence>
<evidence type="ECO:0000259" key="11">
    <source>
        <dbReference type="Pfam" id="PF23194"/>
    </source>
</evidence>
<dbReference type="GO" id="GO:0030246">
    <property type="term" value="F:carbohydrate binding"/>
    <property type="evidence" value="ECO:0007669"/>
    <property type="project" value="InterPro"/>
</dbReference>
<keyword evidence="3" id="KW-0732">Signal</keyword>
<evidence type="ECO:0000256" key="5">
    <source>
        <dbReference type="ARBA" id="ARBA00022989"/>
    </source>
</evidence>
<evidence type="ECO:0000256" key="6">
    <source>
        <dbReference type="ARBA" id="ARBA00023136"/>
    </source>
</evidence>
<dbReference type="InterPro" id="IPR051417">
    <property type="entry name" value="SDr/BOS_complex"/>
</dbReference>
<dbReference type="InterPro" id="IPR013784">
    <property type="entry name" value="Carb-bd-like_fold"/>
</dbReference>
<dbReference type="PANTHER" id="PTHR23303:SF14">
    <property type="entry name" value="BOS COMPLEX SUBUNIT NOMO1-RELATED"/>
    <property type="match status" value="1"/>
</dbReference>
<dbReference type="SUPFAM" id="SSF49452">
    <property type="entry name" value="Starch-binding domain-like"/>
    <property type="match status" value="1"/>
</dbReference>
<evidence type="ECO:0000256" key="7">
    <source>
        <dbReference type="SAM" id="MobiDB-lite"/>
    </source>
</evidence>
<dbReference type="Proteomes" id="UP000827892">
    <property type="component" value="Chromosome V"/>
</dbReference>
<sequence length="1429" mass="157481">MSSDNHGFVHDEIVVQPATPTSTEGQQQPQNPNQGRKRSVDVGTSTAQIIIESEPPVSNRDCWSSMCDVFGTRQSAYITQLRPISTYLLRCQEALKIFQFELERDIKTKQSSMATYQHVMDCVIEINHVSMHRDLNIPPDEHTMLRSVAYEMALLARIIEEVANQANDKPRSRTNSFARLTISAPTVHTSTEGDETRDIGSGESVPAVDVGSLKDNISKVFDMVENLMKYIDKKTERRWWLRDVINFTQAAVKVALFISAAISVAYHENQIAPIITLVITIIQGITEGFDQYFLKNKSPDDIHISIMGQLSLVLLSLLLPVTLANVYSCAGFVKSSSSIDFSDLKVKLLTLEGHLKHEEEVNPSNGYFMIPVYNKGSYTLKVASPAGYYFEPDTIEIKIDGKTDACSNNEDLVFKLTGFSVRGTVDGAPAGLSLVLTQNGKQVDSTKTFEGGKYEMRAPPGKYEVSTGADASECIARGKATVEVKDSPVVVTPNLKISGYQLEIATKNMEHHPFTDAVMTLYATSFIDLYFQLPNVKCETSEGAHDVPTTHNVRCALGKTDPRGRLTVPCVPSGKYYLQPTHEDGVTSISFAPRTGLIEITQQANEAVFQAASATGRVRVLSKDLPLSNVEVVVNGQKSGKTDSQGHFTLENLKENEHTTVTATAPHTHFNTVQVNVQFPRVSVEDVRVQKFDICGQMEKTEEGKLEKLTFTRKDDKRSLEITPKSDGSFCQAVSPGQFTIEPTDKASSLTPRLLEVDVLTKPVTNLRFTHFKTNANVHVSCIGACPTSTISLFLPGQTLVRSVKGTDVFVFENIGPGTYSARLDDNGRGCWEQSEMTLKVEQSKTQPTIHFKQNGFAAQIEISHPAKIEWSNVDRKQLAGKTETKGGEVISICVPTSGVYDISLDSCYKFDQQQFKLTVPFDGVHKEKAIAARITGQIDLENDKSAGVSLRVKSSAGDREIQVSTNENGKFEFEEPLASSGEQMLMVPSSKLRLFEPTSKIITITGKCIDNAVVFKSFRGIFLDGSIKPAVENAAVKAVLKTDKDVVIETVSGKDGKFRIGPVKRIEDYDITATLDGFKFSPTSTPGHFGSVKLSQLSIKVADEVTNEPLDGVLLSLVGGKGSDYRSNNVLDATAQKNFVALAPGEYFVRAILQEYKFSPSTSTISVKEGQHENVVLKGKRVSFSAYGKMREMSANAVSDVLIEALSQGCDLHQSEATTSSDGTFRIRGLLPNCEYNVYAKAYVDGANAPHTFPRQFTVSMTPEDVKGLEFIATKTVKTTDISVEIGMESVPEVQSVRVVITKNDNEHIQTATVVAPQYLHYLVNLPRDGEEYAIRVEPERPPQAFNAKTVRVVADAAMKVARVPLTTSKKLNDVDISVGSLLSLPFFVSLALIFFNQNRVLEYLELFLDFSRSTFRPATPDNHRRRR</sequence>
<evidence type="ECO:0000259" key="10">
    <source>
        <dbReference type="Pfam" id="PF23141"/>
    </source>
</evidence>
<dbReference type="GO" id="GO:0005789">
    <property type="term" value="C:endoplasmic reticulum membrane"/>
    <property type="evidence" value="ECO:0007669"/>
    <property type="project" value="UniProtKB-SubCell"/>
</dbReference>
<accession>A0AAE9A1L6</accession>
<gene>
    <name evidence="12" type="ORF">L3Y34_007126</name>
</gene>
<keyword evidence="5" id="KW-1133">Transmembrane helix</keyword>
<dbReference type="InterPro" id="IPR056319">
    <property type="entry name" value="NOMO_7th"/>
</dbReference>
<keyword evidence="4" id="KW-0256">Endoplasmic reticulum</keyword>
<comment type="subcellular location">
    <subcellularLocation>
        <location evidence="1">Endoplasmic reticulum membrane</location>
        <topology evidence="1">Single-pass type I membrane protein</topology>
    </subcellularLocation>
</comment>
<dbReference type="InterPro" id="IPR055073">
    <property type="entry name" value="NOMO1-like_9th"/>
</dbReference>
<proteinExistence type="predicted"/>
<evidence type="ECO:0000313" key="13">
    <source>
        <dbReference type="Proteomes" id="UP000827892"/>
    </source>
</evidence>
<keyword evidence="2" id="KW-0812">Transmembrane</keyword>
<evidence type="ECO:0000256" key="1">
    <source>
        <dbReference type="ARBA" id="ARBA00004115"/>
    </source>
</evidence>
<feature type="compositionally biased region" description="Low complexity" evidence="7">
    <location>
        <begin position="25"/>
        <end position="34"/>
    </location>
</feature>
<dbReference type="SUPFAM" id="SSF49478">
    <property type="entry name" value="Cna protein B-type domain"/>
    <property type="match status" value="1"/>
</dbReference>
<evidence type="ECO:0000259" key="8">
    <source>
        <dbReference type="Pfam" id="PF22898"/>
    </source>
</evidence>
<keyword evidence="6" id="KW-0472">Membrane</keyword>
<feature type="domain" description="NOMO seventh transthyretin-like" evidence="10">
    <location>
        <begin position="860"/>
        <end position="919"/>
    </location>
</feature>
<dbReference type="Pfam" id="PF23194">
    <property type="entry name" value="NOMO_5th"/>
    <property type="match status" value="1"/>
</dbReference>
<feature type="region of interest" description="Disordered" evidence="7">
    <location>
        <begin position="16"/>
        <end position="44"/>
    </location>
</feature>
<dbReference type="Pfam" id="PF23141">
    <property type="entry name" value="Ig_NOMO"/>
    <property type="match status" value="1"/>
</dbReference>
<organism evidence="12 13">
    <name type="scientific">Caenorhabditis briggsae</name>
    <dbReference type="NCBI Taxonomy" id="6238"/>
    <lineage>
        <taxon>Eukaryota</taxon>
        <taxon>Metazoa</taxon>
        <taxon>Ecdysozoa</taxon>
        <taxon>Nematoda</taxon>
        <taxon>Chromadorea</taxon>
        <taxon>Rhabditida</taxon>
        <taxon>Rhabditina</taxon>
        <taxon>Rhabditomorpha</taxon>
        <taxon>Rhabditoidea</taxon>
        <taxon>Rhabditidae</taxon>
        <taxon>Peloderinae</taxon>
        <taxon>Caenorhabditis</taxon>
    </lineage>
</organism>
<dbReference type="PANTHER" id="PTHR23303">
    <property type="entry name" value="CARBOXYPEPTIDASE REGULATORY REGION-CONTAINING"/>
    <property type="match status" value="1"/>
</dbReference>
<dbReference type="InterPro" id="IPR056190">
    <property type="entry name" value="NOMO_5th"/>
</dbReference>
<feature type="domain" description="NOMO-like N-terminal beta-sandwich" evidence="8">
    <location>
        <begin position="331"/>
        <end position="414"/>
    </location>
</feature>
<evidence type="ECO:0000256" key="2">
    <source>
        <dbReference type="ARBA" id="ARBA00022692"/>
    </source>
</evidence>
<feature type="domain" description="NOMO fifth transthyretin-like" evidence="11">
    <location>
        <begin position="694"/>
        <end position="769"/>
    </location>
</feature>